<accession>A0A1G9UX01</accession>
<dbReference type="Proteomes" id="UP000199226">
    <property type="component" value="Unassembled WGS sequence"/>
</dbReference>
<protein>
    <submittedName>
        <fullName evidence="1">Uncharacterized protein</fullName>
    </submittedName>
</protein>
<evidence type="ECO:0000313" key="2">
    <source>
        <dbReference type="Proteomes" id="UP000199226"/>
    </source>
</evidence>
<dbReference type="EMBL" id="FNHH01000018">
    <property type="protein sequence ID" value="SDM64462.1"/>
    <property type="molecule type" value="Genomic_DNA"/>
</dbReference>
<proteinExistence type="predicted"/>
<gene>
    <name evidence="1" type="ORF">SAMN05421813_11828</name>
</gene>
<reference evidence="2" key="1">
    <citation type="submission" date="2016-10" db="EMBL/GenBank/DDBJ databases">
        <authorList>
            <person name="Varghese N."/>
            <person name="Submissions S."/>
        </authorList>
    </citation>
    <scope>NUCLEOTIDE SEQUENCE [LARGE SCALE GENOMIC DNA]</scope>
    <source>
        <strain evidence="2">DSM 24536</strain>
    </source>
</reference>
<dbReference type="STRING" id="990371.SAMN05421813_11828"/>
<name>A0A1G9UX01_9SPHI</name>
<dbReference type="AlphaFoldDB" id="A0A1G9UX01"/>
<keyword evidence="2" id="KW-1185">Reference proteome</keyword>
<evidence type="ECO:0000313" key="1">
    <source>
        <dbReference type="EMBL" id="SDM64462.1"/>
    </source>
</evidence>
<sequence length="49" mass="5840">MILNMYLLQRNNEFIISLRQVMNKLIQKIKTLNKEELGSTILNYLSNEI</sequence>
<organism evidence="1 2">
    <name type="scientific">Daejeonella rubra</name>
    <dbReference type="NCBI Taxonomy" id="990371"/>
    <lineage>
        <taxon>Bacteria</taxon>
        <taxon>Pseudomonadati</taxon>
        <taxon>Bacteroidota</taxon>
        <taxon>Sphingobacteriia</taxon>
        <taxon>Sphingobacteriales</taxon>
        <taxon>Sphingobacteriaceae</taxon>
        <taxon>Daejeonella</taxon>
    </lineage>
</organism>